<dbReference type="EMBL" id="AGNL01002927">
    <property type="protein sequence ID" value="EJK75450.1"/>
    <property type="molecule type" value="Genomic_DNA"/>
</dbReference>
<dbReference type="eggNOG" id="ENOG502QR2W">
    <property type="taxonomic scope" value="Eukaryota"/>
</dbReference>
<keyword evidence="3" id="KW-1185">Reference proteome</keyword>
<proteinExistence type="inferred from homology"/>
<dbReference type="NCBIfam" id="TIGR00750">
    <property type="entry name" value="lao"/>
    <property type="match status" value="1"/>
</dbReference>
<dbReference type="Proteomes" id="UP000266841">
    <property type="component" value="Unassembled WGS sequence"/>
</dbReference>
<dbReference type="Pfam" id="PF03308">
    <property type="entry name" value="MeaB"/>
    <property type="match status" value="1"/>
</dbReference>
<evidence type="ECO:0008006" key="4">
    <source>
        <dbReference type="Google" id="ProtNLM"/>
    </source>
</evidence>
<evidence type="ECO:0000256" key="1">
    <source>
        <dbReference type="ARBA" id="ARBA00009625"/>
    </source>
</evidence>
<dbReference type="Gene3D" id="1.10.287.130">
    <property type="match status" value="1"/>
</dbReference>
<evidence type="ECO:0000313" key="2">
    <source>
        <dbReference type="EMBL" id="EJK75450.1"/>
    </source>
</evidence>
<dbReference type="InterPro" id="IPR027417">
    <property type="entry name" value="P-loop_NTPase"/>
</dbReference>
<dbReference type="InterPro" id="IPR005129">
    <property type="entry name" value="GTPase_ArgK"/>
</dbReference>
<reference evidence="2 3" key="1">
    <citation type="journal article" date="2012" name="Genome Biol.">
        <title>Genome and low-iron response of an oceanic diatom adapted to chronic iron limitation.</title>
        <authorList>
            <person name="Lommer M."/>
            <person name="Specht M."/>
            <person name="Roy A.S."/>
            <person name="Kraemer L."/>
            <person name="Andreson R."/>
            <person name="Gutowska M.A."/>
            <person name="Wolf J."/>
            <person name="Bergner S.V."/>
            <person name="Schilhabel M.B."/>
            <person name="Klostermeier U.C."/>
            <person name="Beiko R.G."/>
            <person name="Rosenstiel P."/>
            <person name="Hippler M."/>
            <person name="Laroche J."/>
        </authorList>
    </citation>
    <scope>NUCLEOTIDE SEQUENCE [LARGE SCALE GENOMIC DNA]</scope>
    <source>
        <strain evidence="2 3">CCMP1005</strain>
    </source>
</reference>
<comment type="similarity">
    <text evidence="1">Belongs to the SIMIBI class G3E GTPase family. ArgK/MeaB subfamily.</text>
</comment>
<dbReference type="GO" id="GO:0003924">
    <property type="term" value="F:GTPase activity"/>
    <property type="evidence" value="ECO:0007669"/>
    <property type="project" value="InterPro"/>
</dbReference>
<comment type="caution">
    <text evidence="2">The sequence shown here is derived from an EMBL/GenBank/DDBJ whole genome shotgun (WGS) entry which is preliminary data.</text>
</comment>
<organism evidence="2 3">
    <name type="scientific">Thalassiosira oceanica</name>
    <name type="common">Marine diatom</name>
    <dbReference type="NCBI Taxonomy" id="159749"/>
    <lineage>
        <taxon>Eukaryota</taxon>
        <taxon>Sar</taxon>
        <taxon>Stramenopiles</taxon>
        <taxon>Ochrophyta</taxon>
        <taxon>Bacillariophyta</taxon>
        <taxon>Coscinodiscophyceae</taxon>
        <taxon>Thalassiosirophycidae</taxon>
        <taxon>Thalassiosirales</taxon>
        <taxon>Thalassiosiraceae</taxon>
        <taxon>Thalassiosira</taxon>
    </lineage>
</organism>
<dbReference type="GO" id="GO:0005737">
    <property type="term" value="C:cytoplasm"/>
    <property type="evidence" value="ECO:0007669"/>
    <property type="project" value="TreeGrafter"/>
</dbReference>
<dbReference type="GO" id="GO:0005525">
    <property type="term" value="F:GTP binding"/>
    <property type="evidence" value="ECO:0007669"/>
    <property type="project" value="InterPro"/>
</dbReference>
<name>K0TDC1_THAOC</name>
<protein>
    <recommendedName>
        <fullName evidence="4">AAA+ ATPase domain-containing protein</fullName>
    </recommendedName>
</protein>
<dbReference type="AlphaFoldDB" id="K0TDC1"/>
<dbReference type="PANTHER" id="PTHR23408:SF3">
    <property type="entry name" value="METHYLMALONIC ACIDURIA TYPE A PROTEIN, MITOCHONDRIAL"/>
    <property type="match status" value="1"/>
</dbReference>
<dbReference type="OrthoDB" id="1476984at2759"/>
<evidence type="ECO:0000313" key="3">
    <source>
        <dbReference type="Proteomes" id="UP000266841"/>
    </source>
</evidence>
<gene>
    <name evidence="2" type="ORF">THAOC_02823</name>
</gene>
<dbReference type="SUPFAM" id="SSF52540">
    <property type="entry name" value="P-loop containing nucleoside triphosphate hydrolases"/>
    <property type="match status" value="1"/>
</dbReference>
<sequence length="307" mass="33322">MASELLERSRLGSSGRASSFRLGITGPPGVGKSTLTEALGMHILTESSREDGEFMPINLAVLAIDPSSTTGGSILGDKTRMAGLSCHPRAFVRPSPSSGSLGGMQAYTHDAQLLCEFAGFELTIIETVGVGQSETELAECCDLFLLILAPGGGDELQGSKKGIVEAADLLVVNKADGETEDLARKTASEYKKALNLVRRPGNSRHNDVLTVSAKTGKGVDVLWREIQKYYKAAQSCGLDEKRKIQRHYWMWKYLKQTMMDALKNDPNLKDHSQSVIRKLNLGEISPRAAAQEIWMSSQAGRCTYTKA</sequence>
<accession>K0TDC1</accession>
<dbReference type="CDD" id="cd03114">
    <property type="entry name" value="MMAA-like"/>
    <property type="match status" value="1"/>
</dbReference>
<dbReference type="Gene3D" id="3.40.50.300">
    <property type="entry name" value="P-loop containing nucleotide triphosphate hydrolases"/>
    <property type="match status" value="1"/>
</dbReference>
<dbReference type="PANTHER" id="PTHR23408">
    <property type="entry name" value="METHYLMALONYL-COA MUTASE"/>
    <property type="match status" value="1"/>
</dbReference>